<proteinExistence type="predicted"/>
<feature type="region of interest" description="Disordered" evidence="1">
    <location>
        <begin position="1"/>
        <end position="21"/>
    </location>
</feature>
<evidence type="ECO:0000256" key="1">
    <source>
        <dbReference type="SAM" id="MobiDB-lite"/>
    </source>
</evidence>
<sequence length="21" mass="2531">MNSPTENHHVGSYFYREQYNG</sequence>
<organism evidence="2">
    <name type="scientific">Anguilla anguilla</name>
    <name type="common">European freshwater eel</name>
    <name type="synonym">Muraena anguilla</name>
    <dbReference type="NCBI Taxonomy" id="7936"/>
    <lineage>
        <taxon>Eukaryota</taxon>
        <taxon>Metazoa</taxon>
        <taxon>Chordata</taxon>
        <taxon>Craniata</taxon>
        <taxon>Vertebrata</taxon>
        <taxon>Euteleostomi</taxon>
        <taxon>Actinopterygii</taxon>
        <taxon>Neopterygii</taxon>
        <taxon>Teleostei</taxon>
        <taxon>Anguilliformes</taxon>
        <taxon>Anguillidae</taxon>
        <taxon>Anguilla</taxon>
    </lineage>
</organism>
<accession>A0A0E9W963</accession>
<reference evidence="2" key="2">
    <citation type="journal article" date="2015" name="Fish Shellfish Immunol.">
        <title>Early steps in the European eel (Anguilla anguilla)-Vibrio vulnificus interaction in the gills: Role of the RtxA13 toxin.</title>
        <authorList>
            <person name="Callol A."/>
            <person name="Pajuelo D."/>
            <person name="Ebbesson L."/>
            <person name="Teles M."/>
            <person name="MacKenzie S."/>
            <person name="Amaro C."/>
        </authorList>
    </citation>
    <scope>NUCLEOTIDE SEQUENCE</scope>
</reference>
<reference evidence="2" key="1">
    <citation type="submission" date="2014-11" db="EMBL/GenBank/DDBJ databases">
        <authorList>
            <person name="Amaro Gonzalez C."/>
        </authorList>
    </citation>
    <scope>NUCLEOTIDE SEQUENCE</scope>
</reference>
<dbReference type="EMBL" id="GBXM01021653">
    <property type="protein sequence ID" value="JAH86924.1"/>
    <property type="molecule type" value="Transcribed_RNA"/>
</dbReference>
<evidence type="ECO:0000313" key="2">
    <source>
        <dbReference type="EMBL" id="JAH86924.1"/>
    </source>
</evidence>
<protein>
    <submittedName>
        <fullName evidence="2">Uncharacterized protein</fullName>
    </submittedName>
</protein>
<dbReference type="AlphaFoldDB" id="A0A0E9W963"/>
<name>A0A0E9W963_ANGAN</name>